<sequence>MTLDEEQTRALLQKVPAAYNTQINEVLLTALAETLTQWTENLTISLDLEGHGREDLFSEVDLSRTVGWFTSLFPVILRLPPENHPGERLKSIKEQLRAIPHRGIGYGISRYLSDDADIKSQLAEIPAREVLFNYLGQFEQGQLQKGDWKLADESKGPNHSLKGHRSHLLEITARVIEGQLQVNWTYSDLIYERSTVEYLGRSYKEALLKLIEHCLSPDAGGYTPSDFPVAHLNQQELDDILAEID</sequence>
<comment type="caution">
    <text evidence="2">The sequence shown here is derived from an EMBL/GenBank/DDBJ whole genome shotgun (WGS) entry which is preliminary data.</text>
</comment>
<dbReference type="PANTHER" id="PTHR45398">
    <property type="match status" value="1"/>
</dbReference>
<name>I4FSU2_MICAE</name>
<dbReference type="NCBIfam" id="TIGR01720">
    <property type="entry name" value="NRPS-para261"/>
    <property type="match status" value="1"/>
</dbReference>
<dbReference type="HOGENOM" id="CLU_1132567_0_0_3"/>
<dbReference type="PANTHER" id="PTHR45398:SF1">
    <property type="entry name" value="ENZYME, PUTATIVE (JCVI)-RELATED"/>
    <property type="match status" value="1"/>
</dbReference>
<dbReference type="AlphaFoldDB" id="I4FSU2"/>
<dbReference type="InterPro" id="IPR001242">
    <property type="entry name" value="Condensation_dom"/>
</dbReference>
<dbReference type="EMBL" id="CAII01000469">
    <property type="protein sequence ID" value="CCH98717.1"/>
    <property type="molecule type" value="Genomic_DNA"/>
</dbReference>
<evidence type="ECO:0000313" key="3">
    <source>
        <dbReference type="Proteomes" id="UP000003172"/>
    </source>
</evidence>
<dbReference type="InterPro" id="IPR010060">
    <property type="entry name" value="NRPS_synth"/>
</dbReference>
<gene>
    <name evidence="2" type="ORF">MICAB_5200002</name>
</gene>
<dbReference type="Proteomes" id="UP000003172">
    <property type="component" value="Unassembled WGS sequence"/>
</dbReference>
<proteinExistence type="predicted"/>
<dbReference type="SUPFAM" id="SSF52777">
    <property type="entry name" value="CoA-dependent acyltransferases"/>
    <property type="match status" value="1"/>
</dbReference>
<accession>I4FSU2</accession>
<organism evidence="2 3">
    <name type="scientific">Microcystis aeruginosa PCC 9717</name>
    <dbReference type="NCBI Taxonomy" id="1160286"/>
    <lineage>
        <taxon>Bacteria</taxon>
        <taxon>Bacillati</taxon>
        <taxon>Cyanobacteriota</taxon>
        <taxon>Cyanophyceae</taxon>
        <taxon>Oscillatoriophycideae</taxon>
        <taxon>Chroococcales</taxon>
        <taxon>Microcystaceae</taxon>
        <taxon>Microcystis</taxon>
    </lineage>
</organism>
<dbReference type="Pfam" id="PF00668">
    <property type="entry name" value="Condensation"/>
    <property type="match status" value="1"/>
</dbReference>
<dbReference type="GO" id="GO:0003824">
    <property type="term" value="F:catalytic activity"/>
    <property type="evidence" value="ECO:0007669"/>
    <property type="project" value="InterPro"/>
</dbReference>
<evidence type="ECO:0000313" key="2">
    <source>
        <dbReference type="EMBL" id="CCH98717.1"/>
    </source>
</evidence>
<protein>
    <recommendedName>
        <fullName evidence="1">Condensation domain-containing protein</fullName>
    </recommendedName>
</protein>
<dbReference type="Gene3D" id="3.30.559.30">
    <property type="entry name" value="Nonribosomal peptide synthetase, condensation domain"/>
    <property type="match status" value="1"/>
</dbReference>
<feature type="domain" description="Condensation" evidence="1">
    <location>
        <begin position="5"/>
        <end position="224"/>
    </location>
</feature>
<evidence type="ECO:0000259" key="1">
    <source>
        <dbReference type="Pfam" id="PF00668"/>
    </source>
</evidence>
<reference evidence="2 3" key="1">
    <citation type="submission" date="2012-04" db="EMBL/GenBank/DDBJ databases">
        <authorList>
            <person name="Genoscope - CEA"/>
        </authorList>
    </citation>
    <scope>NUCLEOTIDE SEQUENCE [LARGE SCALE GENOMIC DNA]</scope>
    <source>
        <strain evidence="2 3">9717</strain>
    </source>
</reference>